<evidence type="ECO:0000256" key="1">
    <source>
        <dbReference type="ARBA" id="ARBA00022670"/>
    </source>
</evidence>
<feature type="domain" description="Peptidase M20 dimerisation" evidence="4">
    <location>
        <begin position="47"/>
        <end position="121"/>
    </location>
</feature>
<name>A0A183D9M2_9BILA</name>
<keyword evidence="6" id="KW-1185">Reference proteome</keyword>
<dbReference type="PANTHER" id="PTHR43270">
    <property type="entry name" value="BETA-ALA-HIS DIPEPTIDASE"/>
    <property type="match status" value="1"/>
</dbReference>
<evidence type="ECO:0000259" key="4">
    <source>
        <dbReference type="Pfam" id="PF07687"/>
    </source>
</evidence>
<dbReference type="InterPro" id="IPR051458">
    <property type="entry name" value="Cyt/Met_Dipeptidase"/>
</dbReference>
<dbReference type="Gene3D" id="3.30.70.360">
    <property type="match status" value="1"/>
</dbReference>
<evidence type="ECO:0000313" key="5">
    <source>
        <dbReference type="EMBL" id="VDK50683.1"/>
    </source>
</evidence>
<dbReference type="PANTHER" id="PTHR43270:SF4">
    <property type="entry name" value="CARNOSINE DIPEPTIDASE 2, ISOFORM A"/>
    <property type="match status" value="1"/>
</dbReference>
<evidence type="ECO:0000256" key="3">
    <source>
        <dbReference type="ARBA" id="ARBA00022801"/>
    </source>
</evidence>
<keyword evidence="1" id="KW-0645">Protease</keyword>
<evidence type="ECO:0000313" key="6">
    <source>
        <dbReference type="Proteomes" id="UP000271098"/>
    </source>
</evidence>
<dbReference type="Pfam" id="PF07687">
    <property type="entry name" value="M20_dimer"/>
    <property type="match status" value="1"/>
</dbReference>
<reference evidence="7" key="1">
    <citation type="submission" date="2016-06" db="UniProtKB">
        <authorList>
            <consortium name="WormBaseParasite"/>
        </authorList>
    </citation>
    <scope>IDENTIFICATION</scope>
</reference>
<dbReference type="GO" id="GO:0008233">
    <property type="term" value="F:peptidase activity"/>
    <property type="evidence" value="ECO:0007669"/>
    <property type="project" value="UniProtKB-KW"/>
</dbReference>
<protein>
    <submittedName>
        <fullName evidence="7">M20_dimer domain-containing protein</fullName>
    </submittedName>
</protein>
<keyword evidence="2" id="KW-0479">Metal-binding</keyword>
<dbReference type="GO" id="GO:0046872">
    <property type="term" value="F:metal ion binding"/>
    <property type="evidence" value="ECO:0007669"/>
    <property type="project" value="UniProtKB-KW"/>
</dbReference>
<dbReference type="EMBL" id="UYRT01011488">
    <property type="protein sequence ID" value="VDK50683.1"/>
    <property type="molecule type" value="Genomic_DNA"/>
</dbReference>
<proteinExistence type="predicted"/>
<sequence>MMSQLSDVNGNIKIDGLLDLVAPVTDEERRLYKALDFDMEDYRSDIGAVRLISDQKEKVLMNRWRNPSLSLHGIEGAFSGEGAKTIIPSKVIGKFSIRLVPNMEPAKVDQIVLNHLNALWKKRGSPNHFR</sequence>
<reference evidence="5 6" key="2">
    <citation type="submission" date="2018-11" db="EMBL/GenBank/DDBJ databases">
        <authorList>
            <consortium name="Pathogen Informatics"/>
        </authorList>
    </citation>
    <scope>NUCLEOTIDE SEQUENCE [LARGE SCALE GENOMIC DNA]</scope>
</reference>
<dbReference type="OrthoDB" id="7832001at2759"/>
<evidence type="ECO:0000313" key="7">
    <source>
        <dbReference type="WBParaSite" id="GPUH_0000542001-mRNA-1"/>
    </source>
</evidence>
<dbReference type="WBParaSite" id="GPUH_0000542001-mRNA-1">
    <property type="protein sequence ID" value="GPUH_0000542001-mRNA-1"/>
    <property type="gene ID" value="GPUH_0000542001"/>
</dbReference>
<accession>A0A183D9M2</accession>
<dbReference type="Proteomes" id="UP000271098">
    <property type="component" value="Unassembled WGS sequence"/>
</dbReference>
<dbReference type="AlphaFoldDB" id="A0A183D9M2"/>
<keyword evidence="3" id="KW-0378">Hydrolase</keyword>
<evidence type="ECO:0000256" key="2">
    <source>
        <dbReference type="ARBA" id="ARBA00022723"/>
    </source>
</evidence>
<dbReference type="GO" id="GO:0006508">
    <property type="term" value="P:proteolysis"/>
    <property type="evidence" value="ECO:0007669"/>
    <property type="project" value="UniProtKB-KW"/>
</dbReference>
<gene>
    <name evidence="5" type="ORF">GPUH_LOCUS5413</name>
</gene>
<dbReference type="InterPro" id="IPR011650">
    <property type="entry name" value="Peptidase_M20_dimer"/>
</dbReference>
<organism evidence="7">
    <name type="scientific">Gongylonema pulchrum</name>
    <dbReference type="NCBI Taxonomy" id="637853"/>
    <lineage>
        <taxon>Eukaryota</taxon>
        <taxon>Metazoa</taxon>
        <taxon>Ecdysozoa</taxon>
        <taxon>Nematoda</taxon>
        <taxon>Chromadorea</taxon>
        <taxon>Rhabditida</taxon>
        <taxon>Spirurina</taxon>
        <taxon>Spiruromorpha</taxon>
        <taxon>Spiruroidea</taxon>
        <taxon>Gongylonematidae</taxon>
        <taxon>Gongylonema</taxon>
    </lineage>
</organism>